<dbReference type="Proteomes" id="UP001472677">
    <property type="component" value="Unassembled WGS sequence"/>
</dbReference>
<dbReference type="EMBL" id="JBBPBM010000016">
    <property type="protein sequence ID" value="KAK8557915.1"/>
    <property type="molecule type" value="Genomic_DNA"/>
</dbReference>
<evidence type="ECO:0000313" key="1">
    <source>
        <dbReference type="EMBL" id="KAK8557915.1"/>
    </source>
</evidence>
<reference evidence="1 2" key="1">
    <citation type="journal article" date="2024" name="G3 (Bethesda)">
        <title>Genome assembly of Hibiscus sabdariffa L. provides insights into metabolisms of medicinal natural products.</title>
        <authorList>
            <person name="Kim T."/>
        </authorList>
    </citation>
    <scope>NUCLEOTIDE SEQUENCE [LARGE SCALE GENOMIC DNA]</scope>
    <source>
        <strain evidence="1">TK-2024</strain>
        <tissue evidence="1">Old leaves</tissue>
    </source>
</reference>
<gene>
    <name evidence="1" type="ORF">V6N12_010138</name>
</gene>
<accession>A0ABR2ECT2</accession>
<protein>
    <submittedName>
        <fullName evidence="1">Uncharacterized protein</fullName>
    </submittedName>
</protein>
<sequence>MLDEGLYFRRPAALPPDLRCRGKRGTLLDEEGPRGWVVRLEYWSNLQHLPVPLRHLQKLSPRLLLSIRPPPKPPQFYGYNIFDPRLCL</sequence>
<proteinExistence type="predicted"/>
<comment type="caution">
    <text evidence="1">The sequence shown here is derived from an EMBL/GenBank/DDBJ whole genome shotgun (WGS) entry which is preliminary data.</text>
</comment>
<keyword evidence="2" id="KW-1185">Reference proteome</keyword>
<organism evidence="1 2">
    <name type="scientific">Hibiscus sabdariffa</name>
    <name type="common">roselle</name>
    <dbReference type="NCBI Taxonomy" id="183260"/>
    <lineage>
        <taxon>Eukaryota</taxon>
        <taxon>Viridiplantae</taxon>
        <taxon>Streptophyta</taxon>
        <taxon>Embryophyta</taxon>
        <taxon>Tracheophyta</taxon>
        <taxon>Spermatophyta</taxon>
        <taxon>Magnoliopsida</taxon>
        <taxon>eudicotyledons</taxon>
        <taxon>Gunneridae</taxon>
        <taxon>Pentapetalae</taxon>
        <taxon>rosids</taxon>
        <taxon>malvids</taxon>
        <taxon>Malvales</taxon>
        <taxon>Malvaceae</taxon>
        <taxon>Malvoideae</taxon>
        <taxon>Hibiscus</taxon>
    </lineage>
</organism>
<evidence type="ECO:0000313" key="2">
    <source>
        <dbReference type="Proteomes" id="UP001472677"/>
    </source>
</evidence>
<name>A0ABR2ECT2_9ROSI</name>